<reference evidence="2" key="2">
    <citation type="submission" date="2021-09" db="EMBL/GenBank/DDBJ databases">
        <authorList>
            <person name="Jia N."/>
            <person name="Wang J."/>
            <person name="Shi W."/>
            <person name="Du L."/>
            <person name="Sun Y."/>
            <person name="Zhan W."/>
            <person name="Jiang J."/>
            <person name="Wang Q."/>
            <person name="Zhang B."/>
            <person name="Ji P."/>
            <person name="Sakyi L.B."/>
            <person name="Cui X."/>
            <person name="Yuan T."/>
            <person name="Jiang B."/>
            <person name="Yang W."/>
            <person name="Lam T.T.-Y."/>
            <person name="Chang Q."/>
            <person name="Ding S."/>
            <person name="Wang X."/>
            <person name="Zhu J."/>
            <person name="Ruan X."/>
            <person name="Zhao L."/>
            <person name="Wei J."/>
            <person name="Que T."/>
            <person name="Du C."/>
            <person name="Cheng J."/>
            <person name="Dai P."/>
            <person name="Han X."/>
            <person name="Huang E."/>
            <person name="Gao Y."/>
            <person name="Liu J."/>
            <person name="Shao H."/>
            <person name="Ye R."/>
            <person name="Li L."/>
            <person name="Wei W."/>
            <person name="Wang X."/>
            <person name="Wang C."/>
            <person name="Huo Q."/>
            <person name="Li W."/>
            <person name="Guo W."/>
            <person name="Chen H."/>
            <person name="Chen S."/>
            <person name="Zhou L."/>
            <person name="Zhou L."/>
            <person name="Ni X."/>
            <person name="Tian J."/>
            <person name="Zhou Y."/>
            <person name="Sheng Y."/>
            <person name="Liu T."/>
            <person name="Pan Y."/>
            <person name="Xia L."/>
            <person name="Li J."/>
            <person name="Zhao F."/>
            <person name="Cao W."/>
        </authorList>
    </citation>
    <scope>NUCLEOTIDE SEQUENCE</scope>
    <source>
        <strain evidence="2">Rmic-2018</strain>
        <tissue evidence="2">Larvae</tissue>
    </source>
</reference>
<proteinExistence type="predicted"/>
<comment type="caution">
    <text evidence="2">The sequence shown here is derived from an EMBL/GenBank/DDBJ whole genome shotgun (WGS) entry which is preliminary data.</text>
</comment>
<gene>
    <name evidence="2" type="ORF">HPB51_026847</name>
</gene>
<dbReference type="Proteomes" id="UP000821866">
    <property type="component" value="Unassembled WGS sequence"/>
</dbReference>
<evidence type="ECO:0000313" key="3">
    <source>
        <dbReference type="Proteomes" id="UP000821866"/>
    </source>
</evidence>
<evidence type="ECO:0000313" key="2">
    <source>
        <dbReference type="EMBL" id="KAH7985274.1"/>
    </source>
</evidence>
<protein>
    <recommendedName>
        <fullName evidence="1">DDE-1 domain-containing protein</fullName>
    </recommendedName>
</protein>
<dbReference type="GO" id="GO:0003676">
    <property type="term" value="F:nucleic acid binding"/>
    <property type="evidence" value="ECO:0007669"/>
    <property type="project" value="InterPro"/>
</dbReference>
<evidence type="ECO:0000259" key="1">
    <source>
        <dbReference type="Pfam" id="PF03184"/>
    </source>
</evidence>
<accession>A0A9J6D1Z7</accession>
<name>A0A9J6D1Z7_RHIMP</name>
<reference evidence="2" key="1">
    <citation type="journal article" date="2020" name="Cell">
        <title>Large-Scale Comparative Analyses of Tick Genomes Elucidate Their Genetic Diversity and Vector Capacities.</title>
        <authorList>
            <consortium name="Tick Genome and Microbiome Consortium (TIGMIC)"/>
            <person name="Jia N."/>
            <person name="Wang J."/>
            <person name="Shi W."/>
            <person name="Du L."/>
            <person name="Sun Y."/>
            <person name="Zhan W."/>
            <person name="Jiang J.F."/>
            <person name="Wang Q."/>
            <person name="Zhang B."/>
            <person name="Ji P."/>
            <person name="Bell-Sakyi L."/>
            <person name="Cui X.M."/>
            <person name="Yuan T.T."/>
            <person name="Jiang B.G."/>
            <person name="Yang W.F."/>
            <person name="Lam T.T."/>
            <person name="Chang Q.C."/>
            <person name="Ding S.J."/>
            <person name="Wang X.J."/>
            <person name="Zhu J.G."/>
            <person name="Ruan X.D."/>
            <person name="Zhao L."/>
            <person name="Wei J.T."/>
            <person name="Ye R.Z."/>
            <person name="Que T.C."/>
            <person name="Du C.H."/>
            <person name="Zhou Y.H."/>
            <person name="Cheng J.X."/>
            <person name="Dai P.F."/>
            <person name="Guo W.B."/>
            <person name="Han X.H."/>
            <person name="Huang E.J."/>
            <person name="Li L.F."/>
            <person name="Wei W."/>
            <person name="Gao Y.C."/>
            <person name="Liu J.Z."/>
            <person name="Shao H.Z."/>
            <person name="Wang X."/>
            <person name="Wang C.C."/>
            <person name="Yang T.C."/>
            <person name="Huo Q.B."/>
            <person name="Li W."/>
            <person name="Chen H.Y."/>
            <person name="Chen S.E."/>
            <person name="Zhou L.G."/>
            <person name="Ni X.B."/>
            <person name="Tian J.H."/>
            <person name="Sheng Y."/>
            <person name="Liu T."/>
            <person name="Pan Y.S."/>
            <person name="Xia L.Y."/>
            <person name="Li J."/>
            <person name="Zhao F."/>
            <person name="Cao W.C."/>
        </authorList>
    </citation>
    <scope>NUCLEOTIDE SEQUENCE</scope>
    <source>
        <strain evidence="2">Rmic-2018</strain>
    </source>
</reference>
<dbReference type="AlphaFoldDB" id="A0A9J6D1Z7"/>
<organism evidence="2 3">
    <name type="scientific">Rhipicephalus microplus</name>
    <name type="common">Cattle tick</name>
    <name type="synonym">Boophilus microplus</name>
    <dbReference type="NCBI Taxonomy" id="6941"/>
    <lineage>
        <taxon>Eukaryota</taxon>
        <taxon>Metazoa</taxon>
        <taxon>Ecdysozoa</taxon>
        <taxon>Arthropoda</taxon>
        <taxon>Chelicerata</taxon>
        <taxon>Arachnida</taxon>
        <taxon>Acari</taxon>
        <taxon>Parasitiformes</taxon>
        <taxon>Ixodida</taxon>
        <taxon>Ixodoidea</taxon>
        <taxon>Ixodidae</taxon>
        <taxon>Rhipicephalinae</taxon>
        <taxon>Rhipicephalus</taxon>
        <taxon>Boophilus</taxon>
    </lineage>
</organism>
<dbReference type="InterPro" id="IPR004875">
    <property type="entry name" value="DDE_SF_endonuclease_dom"/>
</dbReference>
<keyword evidence="3" id="KW-1185">Reference proteome</keyword>
<dbReference type="EMBL" id="JABSTU010001921">
    <property type="protein sequence ID" value="KAH7985274.1"/>
    <property type="molecule type" value="Genomic_DNA"/>
</dbReference>
<dbReference type="Pfam" id="PF03184">
    <property type="entry name" value="DDE_1"/>
    <property type="match status" value="1"/>
</dbReference>
<sequence>MKFTRKMLLLLDNCTAHHVGAHLSAVEVLFLPPNATVKVESMDQRVILESPLSPPCHRHPTVDNLADVKVPLVKAIFFVSRDWRSVKSRTILHCFQKAGFSRGSSAAEEETAAADAAAVTSLKQLWEVAGNASLVPSGMEYMDIALRDEDLVATEELTTDKLATSVSEKEAIADGSSSNPEGVDMAAAQPVASGVALAAVDALRIYSSSELDDCTLMNSVEARVLNCVLSKCV</sequence>
<feature type="domain" description="DDE-1" evidence="1">
    <location>
        <begin position="4"/>
        <end position="95"/>
    </location>
</feature>